<evidence type="ECO:0000256" key="2">
    <source>
        <dbReference type="ARBA" id="ARBA00004050"/>
    </source>
</evidence>
<keyword evidence="7" id="KW-0472">Membrane</keyword>
<feature type="binding site" evidence="6">
    <location>
        <position position="81"/>
    </location>
    <ligand>
        <name>a ubiquinone</name>
        <dbReference type="ChEBI" id="CHEBI:16389"/>
    </ligand>
</feature>
<dbReference type="GO" id="GO:0005886">
    <property type="term" value="C:plasma membrane"/>
    <property type="evidence" value="ECO:0007669"/>
    <property type="project" value="TreeGrafter"/>
</dbReference>
<evidence type="ECO:0008006" key="10">
    <source>
        <dbReference type="Google" id="ProtNLM"/>
    </source>
</evidence>
<dbReference type="RefSeq" id="WP_046356354.1">
    <property type="nucleotide sequence ID" value="NZ_AUXW01000148.1"/>
</dbReference>
<dbReference type="Gene3D" id="1.20.1300.10">
    <property type="entry name" value="Fumarate reductase/succinate dehydrogenase, transmembrane subunit"/>
    <property type="match status" value="1"/>
</dbReference>
<protein>
    <recommendedName>
        <fullName evidence="10">Succinate dehydrogenase hydrophobic membrane anchor subunit</fullName>
    </recommendedName>
</protein>
<dbReference type="PANTHER" id="PTHR38689">
    <property type="entry name" value="SUCCINATE DEHYDROGENASE HYDROPHOBIC MEMBRANE ANCHOR SUBUNIT"/>
    <property type="match status" value="1"/>
</dbReference>
<comment type="caution">
    <text evidence="8">The sequence shown here is derived from an EMBL/GenBank/DDBJ whole genome shotgun (WGS) entry which is preliminary data.</text>
</comment>
<dbReference type="PIRSF" id="PIRSF000169">
    <property type="entry name" value="SDH_D"/>
    <property type="match status" value="1"/>
</dbReference>
<dbReference type="EMBL" id="AUXW01000148">
    <property type="protein sequence ID" value="KKE83378.1"/>
    <property type="molecule type" value="Genomic_DNA"/>
</dbReference>
<evidence type="ECO:0000256" key="3">
    <source>
        <dbReference type="ARBA" id="ARBA00004141"/>
    </source>
</evidence>
<evidence type="ECO:0000256" key="6">
    <source>
        <dbReference type="PIRSR" id="PIRSR000169-1"/>
    </source>
</evidence>
<sequence>MAISGIARSGTKQWVLQRVSNALIVLYTLMLVGLLVNQPVTDYQSLMHFFEPTWFKGVSTLCIVIFALNGMLAGWQIAGDYVKSAGVNKLFNALCVILSITIILSGVKLLWL</sequence>
<proteinExistence type="predicted"/>
<dbReference type="GO" id="GO:0017004">
    <property type="term" value="P:cytochrome complex assembly"/>
    <property type="evidence" value="ECO:0007669"/>
    <property type="project" value="TreeGrafter"/>
</dbReference>
<feature type="transmembrane region" description="Helical" evidence="7">
    <location>
        <begin position="90"/>
        <end position="111"/>
    </location>
</feature>
<feature type="transmembrane region" description="Helical" evidence="7">
    <location>
        <begin position="21"/>
        <end position="38"/>
    </location>
</feature>
<dbReference type="GO" id="GO:0006099">
    <property type="term" value="P:tricarboxylic acid cycle"/>
    <property type="evidence" value="ECO:0007669"/>
    <property type="project" value="UniProtKB-UniPathway"/>
</dbReference>
<dbReference type="SUPFAM" id="SSF81343">
    <property type="entry name" value="Fumarate reductase respiratory complex transmembrane subunits"/>
    <property type="match status" value="1"/>
</dbReference>
<dbReference type="Proteomes" id="UP000033434">
    <property type="component" value="Unassembled WGS sequence"/>
</dbReference>
<evidence type="ECO:0000256" key="5">
    <source>
        <dbReference type="ARBA" id="ARBA00022989"/>
    </source>
</evidence>
<dbReference type="PATRIC" id="fig|1129367.4.peg.2761"/>
<feature type="transmembrane region" description="Helical" evidence="7">
    <location>
        <begin position="58"/>
        <end position="78"/>
    </location>
</feature>
<evidence type="ECO:0000313" key="8">
    <source>
        <dbReference type="EMBL" id="KKE83378.1"/>
    </source>
</evidence>
<keyword evidence="5 7" id="KW-1133">Transmembrane helix</keyword>
<dbReference type="GO" id="GO:0009055">
    <property type="term" value="F:electron transfer activity"/>
    <property type="evidence" value="ECO:0007669"/>
    <property type="project" value="TreeGrafter"/>
</dbReference>
<comment type="subcellular location">
    <subcellularLocation>
        <location evidence="3">Membrane</location>
        <topology evidence="3">Multi-pass membrane protein</topology>
    </subcellularLocation>
</comment>
<evidence type="ECO:0000313" key="9">
    <source>
        <dbReference type="Proteomes" id="UP000033434"/>
    </source>
</evidence>
<keyword evidence="4 7" id="KW-0812">Transmembrane</keyword>
<name>A0A0F6AB63_9GAMM</name>
<evidence type="ECO:0000256" key="7">
    <source>
        <dbReference type="SAM" id="Phobius"/>
    </source>
</evidence>
<dbReference type="InterPro" id="IPR034804">
    <property type="entry name" value="SQR/QFR_C/D"/>
</dbReference>
<dbReference type="UniPathway" id="UPA00223"/>
<dbReference type="InterPro" id="IPR014312">
    <property type="entry name" value="Succ_DH_anchor"/>
</dbReference>
<organism evidence="8 9">
    <name type="scientific">Pseudoalteromonas luteoviolacea S4054</name>
    <dbReference type="NCBI Taxonomy" id="1129367"/>
    <lineage>
        <taxon>Bacteria</taxon>
        <taxon>Pseudomonadati</taxon>
        <taxon>Pseudomonadota</taxon>
        <taxon>Gammaproteobacteria</taxon>
        <taxon>Alteromonadales</taxon>
        <taxon>Pseudoalteromonadaceae</taxon>
        <taxon>Pseudoalteromonas</taxon>
    </lineage>
</organism>
<reference evidence="8 9" key="1">
    <citation type="journal article" date="2015" name="BMC Genomics">
        <title>Genome mining reveals unlocked bioactive potential of marine Gram-negative bacteria.</title>
        <authorList>
            <person name="Machado H."/>
            <person name="Sonnenschein E.C."/>
            <person name="Melchiorsen J."/>
            <person name="Gram L."/>
        </authorList>
    </citation>
    <scope>NUCLEOTIDE SEQUENCE [LARGE SCALE GENOMIC DNA]</scope>
    <source>
        <strain evidence="8 9">S4054</strain>
    </source>
</reference>
<comment type="function">
    <text evidence="2">Membrane-anchoring subunit of succinate dehydrogenase (SDH).</text>
</comment>
<gene>
    <name evidence="8" type="ORF">N479_14645</name>
</gene>
<dbReference type="GO" id="GO:0020037">
    <property type="term" value="F:heme binding"/>
    <property type="evidence" value="ECO:0007669"/>
    <property type="project" value="InterPro"/>
</dbReference>
<dbReference type="PANTHER" id="PTHR38689:SF1">
    <property type="entry name" value="SUCCINATE DEHYDROGENASE HYDROPHOBIC MEMBRANE ANCHOR SUBUNIT"/>
    <property type="match status" value="1"/>
</dbReference>
<evidence type="ECO:0000256" key="1">
    <source>
        <dbReference type="ARBA" id="ARBA00001971"/>
    </source>
</evidence>
<dbReference type="AlphaFoldDB" id="A0A0F6AB63"/>
<comment type="cofactor">
    <cofactor evidence="1">
        <name>heme</name>
        <dbReference type="ChEBI" id="CHEBI:30413"/>
    </cofactor>
</comment>
<evidence type="ECO:0000256" key="4">
    <source>
        <dbReference type="ARBA" id="ARBA00022692"/>
    </source>
</evidence>
<dbReference type="NCBIfam" id="TIGR02968">
    <property type="entry name" value="succ_dehyd_anc"/>
    <property type="match status" value="1"/>
</dbReference>
<accession>A0A0F6AB63</accession>